<evidence type="ECO:0000259" key="1">
    <source>
        <dbReference type="Pfam" id="PF02538"/>
    </source>
</evidence>
<dbReference type="Proteomes" id="UP000036681">
    <property type="component" value="Unplaced"/>
</dbReference>
<dbReference type="WBParaSite" id="ALUE_0002110601-mRNA-1">
    <property type="protein sequence ID" value="ALUE_0002110601-mRNA-1"/>
    <property type="gene ID" value="ALUE_0002110601"/>
</dbReference>
<evidence type="ECO:0000313" key="3">
    <source>
        <dbReference type="WBParaSite" id="ALUE_0002110601-mRNA-1"/>
    </source>
</evidence>
<dbReference type="GO" id="GO:0005829">
    <property type="term" value="C:cytosol"/>
    <property type="evidence" value="ECO:0007669"/>
    <property type="project" value="TreeGrafter"/>
</dbReference>
<protein>
    <submittedName>
        <fullName evidence="3">Hydantoinase_B domain-containing protein</fullName>
    </submittedName>
</protein>
<sequence>LQEGAAFISFKLVEEGRFQEAKLTELLNAPANVPGCSGTRNLSDNLSDLRAQIAANRKGIGLVCELIDCYGLDVVHAYMSHIQSNAEMAVRNLLKQVIFICFNKRHTKINGICSILGRRYMVRLKCLSSPITKIESLCSLYCFLS</sequence>
<dbReference type="AlphaFoldDB" id="A0A0M3IQS8"/>
<dbReference type="PANTHER" id="PTHR11365:SF2">
    <property type="entry name" value="5-OXOPROLINASE"/>
    <property type="match status" value="1"/>
</dbReference>
<accession>A0A0M3IQS8</accession>
<organism evidence="2 3">
    <name type="scientific">Ascaris lumbricoides</name>
    <name type="common">Giant roundworm</name>
    <dbReference type="NCBI Taxonomy" id="6252"/>
    <lineage>
        <taxon>Eukaryota</taxon>
        <taxon>Metazoa</taxon>
        <taxon>Ecdysozoa</taxon>
        <taxon>Nematoda</taxon>
        <taxon>Chromadorea</taxon>
        <taxon>Rhabditida</taxon>
        <taxon>Spirurina</taxon>
        <taxon>Ascaridomorpha</taxon>
        <taxon>Ascaridoidea</taxon>
        <taxon>Ascarididae</taxon>
        <taxon>Ascaris</taxon>
    </lineage>
</organism>
<feature type="domain" description="Hydantoinase B/oxoprolinase" evidence="1">
    <location>
        <begin position="2"/>
        <end position="97"/>
    </location>
</feature>
<dbReference type="PANTHER" id="PTHR11365">
    <property type="entry name" value="5-OXOPROLINASE RELATED"/>
    <property type="match status" value="1"/>
</dbReference>
<dbReference type="GO" id="GO:0017168">
    <property type="term" value="F:5-oxoprolinase (ATP-hydrolyzing) activity"/>
    <property type="evidence" value="ECO:0007669"/>
    <property type="project" value="TreeGrafter"/>
</dbReference>
<dbReference type="InterPro" id="IPR003692">
    <property type="entry name" value="Hydantoinase_B"/>
</dbReference>
<proteinExistence type="predicted"/>
<reference evidence="3" key="1">
    <citation type="submission" date="2017-02" db="UniProtKB">
        <authorList>
            <consortium name="WormBaseParasite"/>
        </authorList>
    </citation>
    <scope>IDENTIFICATION</scope>
</reference>
<dbReference type="GO" id="GO:0006749">
    <property type="term" value="P:glutathione metabolic process"/>
    <property type="evidence" value="ECO:0007669"/>
    <property type="project" value="TreeGrafter"/>
</dbReference>
<dbReference type="Pfam" id="PF02538">
    <property type="entry name" value="Hydantoinase_B"/>
    <property type="match status" value="1"/>
</dbReference>
<keyword evidence="2" id="KW-1185">Reference proteome</keyword>
<name>A0A0M3IQS8_ASCLU</name>
<dbReference type="InterPro" id="IPR045079">
    <property type="entry name" value="Oxoprolinase-like"/>
</dbReference>
<evidence type="ECO:0000313" key="2">
    <source>
        <dbReference type="Proteomes" id="UP000036681"/>
    </source>
</evidence>